<proteinExistence type="predicted"/>
<dbReference type="AlphaFoldDB" id="A0A821SBT4"/>
<protein>
    <submittedName>
        <fullName evidence="2">Uncharacterized protein</fullName>
    </submittedName>
</protein>
<dbReference type="OrthoDB" id="6930947at2759"/>
<accession>A0A821SBT4</accession>
<dbReference type="EMBL" id="CAJOBZ010000018">
    <property type="protein sequence ID" value="CAF4856000.1"/>
    <property type="molecule type" value="Genomic_DNA"/>
</dbReference>
<feature type="compositionally biased region" description="Acidic residues" evidence="1">
    <location>
        <begin position="918"/>
        <end position="927"/>
    </location>
</feature>
<gene>
    <name evidence="2" type="ORF">PMACD_LOCUS7486</name>
</gene>
<reference evidence="2" key="1">
    <citation type="submission" date="2021-02" db="EMBL/GenBank/DDBJ databases">
        <authorList>
            <person name="Steward A R."/>
        </authorList>
    </citation>
    <scope>NUCLEOTIDE SEQUENCE</scope>
</reference>
<feature type="region of interest" description="Disordered" evidence="1">
    <location>
        <begin position="911"/>
        <end position="930"/>
    </location>
</feature>
<evidence type="ECO:0000313" key="3">
    <source>
        <dbReference type="Proteomes" id="UP000663880"/>
    </source>
</evidence>
<evidence type="ECO:0000313" key="2">
    <source>
        <dbReference type="EMBL" id="CAF4856000.1"/>
    </source>
</evidence>
<name>A0A821SBT4_9NEOP</name>
<organism evidence="2 3">
    <name type="scientific">Pieris macdunnoughi</name>
    <dbReference type="NCBI Taxonomy" id="345717"/>
    <lineage>
        <taxon>Eukaryota</taxon>
        <taxon>Metazoa</taxon>
        <taxon>Ecdysozoa</taxon>
        <taxon>Arthropoda</taxon>
        <taxon>Hexapoda</taxon>
        <taxon>Insecta</taxon>
        <taxon>Pterygota</taxon>
        <taxon>Neoptera</taxon>
        <taxon>Endopterygota</taxon>
        <taxon>Lepidoptera</taxon>
        <taxon>Glossata</taxon>
        <taxon>Ditrysia</taxon>
        <taxon>Papilionoidea</taxon>
        <taxon>Pieridae</taxon>
        <taxon>Pierinae</taxon>
        <taxon>Pieris</taxon>
    </lineage>
</organism>
<feature type="region of interest" description="Disordered" evidence="1">
    <location>
        <begin position="1027"/>
        <end position="1053"/>
    </location>
</feature>
<keyword evidence="3" id="KW-1185">Reference proteome</keyword>
<feature type="region of interest" description="Disordered" evidence="1">
    <location>
        <begin position="514"/>
        <end position="536"/>
    </location>
</feature>
<evidence type="ECO:0000256" key="1">
    <source>
        <dbReference type="SAM" id="MobiDB-lite"/>
    </source>
</evidence>
<sequence>MLRVPQVANEGQIDANTGFNNLHNDANSQNALNTRYQMPEDSANFEFNREPLKPRKVYRIKNPFQNQEENAHDNSNSQDSDTSASNQYAGMQYSLPPEEFLQQMRAENQYHQQQQQQLSTQPSVYSYTATPQPQFLYSTMTAANYANQPNQNIQEQKSLNYYNPNVNSFQFNNANTYGLDATVSTPAPTYLSTSSNQYMGTPANTYISSPSPMYITNSPNLQPTYVSSPYSNTQTGTVDYNTNKDTTIGHNTLNYDNNNIYNKKVQLDHYSNSGNAMRYPANVQYQSYPSSTTSPVSSSYSEDSRDNWGNAATNYNNGVLHKSTQDIPVAQYSTNPHYRLANNQDDYKHEANYDNVNQDSQRYNTLSTNNMYYSYIQPQNQINNLKSHAREVDQQMGQTATYSHGDYGWKLDRKPTYGSEISTAGYSGYQNNNAKSDNEAISQVSFHMDTSKPYNYNQISKSSSEKLEADDFVRAVTKAHDSYKQQLELNRISNGQYSNNAYTNTDLINSYYANTERNNNKPDSSNNNAFINGNSQPDYVTASPYYARENYLENKPKQIFDHDKAIKNIVPIDVSNVVQNSNAQLKSSIGIDSNDKFSHNKEQYNRPTSETYYKDKNNVYTFSIKSQPEDYQSLSDRLKQLDLSPQQGKSSDTFLSYNSLTNNKRYVDDSLQSKNYGNLNPSNSDNLQTSGNIQQTSLQRNQLPSDLAALLKFNDIPLRLTQHLNPDTLRLPGNNFDMENLPNPLPVRLNQNIEQHHVDVASDIISKILAARQSTNKQEPDVQPNNQFSTIHGFKVANPFNIDLKLVSDMLKGKPVVDESQLSSVRDQYSKPVPIKFDLQQIQQLLLKNENGNSLSSLGIIPNSYFDMYSSSRYPYQGSKYSRSEEEPENIPIAESSNSHLIGAVVEEMGQDTTETTATDDDVEANNEDDRTIKPFNTQHRMMGERFRLSNNLGRHMYQRKFPKTMIDQPYPVLKPPHKSRSKLHSIDKINRKRRINKPKHLRIFKTEPLFEANTSLEDDFQPAVSTLLKPPPVMEDKSDVVDEEQSGIEGTP</sequence>
<comment type="caution">
    <text evidence="2">The sequence shown here is derived from an EMBL/GenBank/DDBJ whole genome shotgun (WGS) entry which is preliminary data.</text>
</comment>
<feature type="region of interest" description="Disordered" evidence="1">
    <location>
        <begin position="671"/>
        <end position="690"/>
    </location>
</feature>
<dbReference type="Proteomes" id="UP000663880">
    <property type="component" value="Unassembled WGS sequence"/>
</dbReference>